<comment type="caution">
    <text evidence="1">The sequence shown here is derived from an EMBL/GenBank/DDBJ whole genome shotgun (WGS) entry which is preliminary data.</text>
</comment>
<dbReference type="RefSeq" id="WP_232174934.1">
    <property type="nucleotide sequence ID" value="NZ_JAJPWV010000001.1"/>
</dbReference>
<dbReference type="EMBL" id="JAJPWV010000001">
    <property type="protein sequence ID" value="MCD8739059.1"/>
    <property type="molecule type" value="Genomic_DNA"/>
</dbReference>
<reference evidence="1 2" key="1">
    <citation type="submission" date="2021-12" db="EMBL/GenBank/DDBJ databases">
        <title>Mucilaginibacter roseus genome.</title>
        <authorList>
            <person name="Ferreira J.R."/>
            <person name="Newman J.D."/>
        </authorList>
    </citation>
    <scope>NUCLEOTIDE SEQUENCE [LARGE SCALE GENOMIC DNA]</scope>
    <source>
        <strain evidence="1 2">LMG 28454</strain>
    </source>
</reference>
<gene>
    <name evidence="1" type="ORF">LT679_00470</name>
</gene>
<evidence type="ECO:0000313" key="2">
    <source>
        <dbReference type="Proteomes" id="UP001199919"/>
    </source>
</evidence>
<organism evidence="1 2">
    <name type="scientific">Mucilaginibacter roseus</name>
    <dbReference type="NCBI Taxonomy" id="1528868"/>
    <lineage>
        <taxon>Bacteria</taxon>
        <taxon>Pseudomonadati</taxon>
        <taxon>Bacteroidota</taxon>
        <taxon>Sphingobacteriia</taxon>
        <taxon>Sphingobacteriales</taxon>
        <taxon>Sphingobacteriaceae</taxon>
        <taxon>Mucilaginibacter</taxon>
    </lineage>
</organism>
<protein>
    <recommendedName>
        <fullName evidence="3">IrrE N-terminal-like domain-containing protein</fullName>
    </recommendedName>
</protein>
<sequence length="104" mass="12023">MPFSRLEQTPFNKVNNRPLLFTGLKDRKSPLEVVWSILHEYGHILQGTPNLDEILRKGDAEQVREKDALDKAQELMERDPALHVHAADFMRFRDALLHSCSKNS</sequence>
<accession>A0ABS8TZZ2</accession>
<evidence type="ECO:0000313" key="1">
    <source>
        <dbReference type="EMBL" id="MCD8739059.1"/>
    </source>
</evidence>
<keyword evidence="2" id="KW-1185">Reference proteome</keyword>
<evidence type="ECO:0008006" key="3">
    <source>
        <dbReference type="Google" id="ProtNLM"/>
    </source>
</evidence>
<name>A0ABS8TZZ2_9SPHI</name>
<dbReference type="Proteomes" id="UP001199919">
    <property type="component" value="Unassembled WGS sequence"/>
</dbReference>
<proteinExistence type="predicted"/>